<dbReference type="PROSITE" id="PS51257">
    <property type="entry name" value="PROKAR_LIPOPROTEIN"/>
    <property type="match status" value="1"/>
</dbReference>
<reference evidence="2" key="1">
    <citation type="submission" date="2021-01" db="EMBL/GenBank/DDBJ databases">
        <title>Whole genome shotgun sequence of Actinocatenispora rupis NBRC 107355.</title>
        <authorList>
            <person name="Komaki H."/>
            <person name="Tamura T."/>
        </authorList>
    </citation>
    <scope>NUCLEOTIDE SEQUENCE</scope>
    <source>
        <strain evidence="2">NBRC 107355</strain>
    </source>
</reference>
<dbReference type="Proteomes" id="UP000612808">
    <property type="component" value="Unassembled WGS sequence"/>
</dbReference>
<evidence type="ECO:0000313" key="3">
    <source>
        <dbReference type="Proteomes" id="UP000612808"/>
    </source>
</evidence>
<evidence type="ECO:0000313" key="2">
    <source>
        <dbReference type="EMBL" id="GID12117.1"/>
    </source>
</evidence>
<accession>A0A8J3J8J1</accession>
<dbReference type="EMBL" id="BOMB01000017">
    <property type="protein sequence ID" value="GID12117.1"/>
    <property type="molecule type" value="Genomic_DNA"/>
</dbReference>
<evidence type="ECO:0000256" key="1">
    <source>
        <dbReference type="SAM" id="MobiDB-lite"/>
    </source>
</evidence>
<dbReference type="AlphaFoldDB" id="A0A8J3J8J1"/>
<gene>
    <name evidence="2" type="ORF">Aru02nite_30060</name>
</gene>
<name>A0A8J3J8J1_9ACTN</name>
<protein>
    <submittedName>
        <fullName evidence="2">Uncharacterized protein</fullName>
    </submittedName>
</protein>
<feature type="region of interest" description="Disordered" evidence="1">
    <location>
        <begin position="21"/>
        <end position="42"/>
    </location>
</feature>
<keyword evidence="3" id="KW-1185">Reference proteome</keyword>
<organism evidence="2 3">
    <name type="scientific">Actinocatenispora rupis</name>
    <dbReference type="NCBI Taxonomy" id="519421"/>
    <lineage>
        <taxon>Bacteria</taxon>
        <taxon>Bacillati</taxon>
        <taxon>Actinomycetota</taxon>
        <taxon>Actinomycetes</taxon>
        <taxon>Micromonosporales</taxon>
        <taxon>Micromonosporaceae</taxon>
        <taxon>Actinocatenispora</taxon>
    </lineage>
</organism>
<comment type="caution">
    <text evidence="2">The sequence shown here is derived from an EMBL/GenBank/DDBJ whole genome shotgun (WGS) entry which is preliminary data.</text>
</comment>
<sequence length="80" mass="8179">MLPTRDRARAAGASPLAVPGLGSGACDRAQVPDSAGRDGSWLVGSGARPGVGGRSGHVATGRFLDTYRLFNCLIVQLLNS</sequence>
<proteinExistence type="predicted"/>